<dbReference type="GO" id="GO:0000139">
    <property type="term" value="C:Golgi membrane"/>
    <property type="evidence" value="ECO:0007669"/>
    <property type="project" value="UniProtKB-SubCell"/>
</dbReference>
<keyword evidence="11" id="KW-1185">Reference proteome</keyword>
<evidence type="ECO:0000313" key="11">
    <source>
        <dbReference type="Proteomes" id="UP001230504"/>
    </source>
</evidence>
<proteinExistence type="inferred from homology"/>
<evidence type="ECO:0000256" key="6">
    <source>
        <dbReference type="ARBA" id="ARBA00022989"/>
    </source>
</evidence>
<comment type="similarity">
    <text evidence="3 9">Belongs to the KISH family.</text>
</comment>
<evidence type="ECO:0000256" key="7">
    <source>
        <dbReference type="ARBA" id="ARBA00023034"/>
    </source>
</evidence>
<evidence type="ECO:0000256" key="5">
    <source>
        <dbReference type="ARBA" id="ARBA00022729"/>
    </source>
</evidence>
<keyword evidence="5 9" id="KW-0732">Signal</keyword>
<evidence type="ECO:0000256" key="1">
    <source>
        <dbReference type="ARBA" id="ARBA00002154"/>
    </source>
</evidence>
<feature type="signal peptide" evidence="9">
    <location>
        <begin position="1"/>
        <end position="22"/>
    </location>
</feature>
<dbReference type="AlphaFoldDB" id="A0AAD8V896"/>
<keyword evidence="4" id="KW-0812">Transmembrane</keyword>
<evidence type="ECO:0000256" key="8">
    <source>
        <dbReference type="ARBA" id="ARBA00023136"/>
    </source>
</evidence>
<keyword evidence="8" id="KW-0472">Membrane</keyword>
<gene>
    <name evidence="10" type="ORF">LY79DRAFT_545167</name>
</gene>
<dbReference type="GeneID" id="85441402"/>
<evidence type="ECO:0000256" key="9">
    <source>
        <dbReference type="RuleBase" id="RU910717"/>
    </source>
</evidence>
<comment type="function">
    <text evidence="1 9">Involved in the early part of the secretory pathway.</text>
</comment>
<keyword evidence="6" id="KW-1133">Transmembrane helix</keyword>
<evidence type="ECO:0000313" key="10">
    <source>
        <dbReference type="EMBL" id="KAK1596043.1"/>
    </source>
</evidence>
<dbReference type="Pfam" id="PF06842">
    <property type="entry name" value="DUF1242"/>
    <property type="match status" value="1"/>
</dbReference>
<dbReference type="InterPro" id="IPR009653">
    <property type="entry name" value="Ksh1"/>
</dbReference>
<dbReference type="EMBL" id="JAHLJV010000013">
    <property type="protein sequence ID" value="KAK1596043.1"/>
    <property type="molecule type" value="Genomic_DNA"/>
</dbReference>
<dbReference type="PANTHER" id="PTHR13229">
    <property type="entry name" value="PROTEIN KISH-A"/>
    <property type="match status" value="1"/>
</dbReference>
<evidence type="ECO:0000256" key="2">
    <source>
        <dbReference type="ARBA" id="ARBA00004614"/>
    </source>
</evidence>
<dbReference type="RefSeq" id="XP_060416962.1">
    <property type="nucleotide sequence ID" value="XM_060557162.1"/>
</dbReference>
<organism evidence="10 11">
    <name type="scientific">Colletotrichum navitas</name>
    <dbReference type="NCBI Taxonomy" id="681940"/>
    <lineage>
        <taxon>Eukaryota</taxon>
        <taxon>Fungi</taxon>
        <taxon>Dikarya</taxon>
        <taxon>Ascomycota</taxon>
        <taxon>Pezizomycotina</taxon>
        <taxon>Sordariomycetes</taxon>
        <taxon>Hypocreomycetidae</taxon>
        <taxon>Glomerellales</taxon>
        <taxon>Glomerellaceae</taxon>
        <taxon>Colletotrichum</taxon>
        <taxon>Colletotrichum graminicola species complex</taxon>
    </lineage>
</organism>
<evidence type="ECO:0000256" key="4">
    <source>
        <dbReference type="ARBA" id="ARBA00022692"/>
    </source>
</evidence>
<keyword evidence="7 9" id="KW-0333">Golgi apparatus</keyword>
<comment type="subcellular location">
    <subcellularLocation>
        <location evidence="2 9">Golgi apparatus membrane</location>
        <topology evidence="2 9">Single-pass type I membrane protein</topology>
    </subcellularLocation>
</comment>
<dbReference type="InterPro" id="IPR051523">
    <property type="entry name" value="KISH_domain"/>
</dbReference>
<comment type="caution">
    <text evidence="10">The sequence shown here is derived from an EMBL/GenBank/DDBJ whole genome shotgun (WGS) entry which is preliminary data.</text>
</comment>
<feature type="chain" id="PRO_5041770983" description="Protein kish" evidence="9">
    <location>
        <begin position="23"/>
        <end position="89"/>
    </location>
</feature>
<protein>
    <recommendedName>
        <fullName evidence="9">Protein kish</fullName>
    </recommendedName>
</protein>
<name>A0AAD8V896_9PEZI</name>
<dbReference type="Proteomes" id="UP001230504">
    <property type="component" value="Unassembled WGS sequence"/>
</dbReference>
<evidence type="ECO:0000256" key="3">
    <source>
        <dbReference type="ARBA" id="ARBA00008961"/>
    </source>
</evidence>
<accession>A0AAD8V896</accession>
<sequence length="89" mass="9961">MTAIFNFQSLLLVILLLTCTCAYLHQLIPAIMDRNKDGFVGIFWKFARVGERLSPYISLCCVVMAASVSRLGLHECIADKIRQVSLLIS</sequence>
<reference evidence="10" key="1">
    <citation type="submission" date="2021-06" db="EMBL/GenBank/DDBJ databases">
        <title>Comparative genomics, transcriptomics and evolutionary studies reveal genomic signatures of adaptation to plant cell wall in hemibiotrophic fungi.</title>
        <authorList>
            <consortium name="DOE Joint Genome Institute"/>
            <person name="Baroncelli R."/>
            <person name="Diaz J.F."/>
            <person name="Benocci T."/>
            <person name="Peng M."/>
            <person name="Battaglia E."/>
            <person name="Haridas S."/>
            <person name="Andreopoulos W."/>
            <person name="Labutti K."/>
            <person name="Pangilinan J."/>
            <person name="Floch G.L."/>
            <person name="Makela M.R."/>
            <person name="Henrissat B."/>
            <person name="Grigoriev I.V."/>
            <person name="Crouch J.A."/>
            <person name="De Vries R.P."/>
            <person name="Sukno S.A."/>
            <person name="Thon M.R."/>
        </authorList>
    </citation>
    <scope>NUCLEOTIDE SEQUENCE</scope>
    <source>
        <strain evidence="10">CBS 125086</strain>
    </source>
</reference>